<dbReference type="InterPro" id="IPR027417">
    <property type="entry name" value="P-loop_NTPase"/>
</dbReference>
<dbReference type="InterPro" id="IPR011579">
    <property type="entry name" value="ATPase_dom"/>
</dbReference>
<dbReference type="PANTHER" id="PTHR34301">
    <property type="entry name" value="DNA-BINDING PROTEIN-RELATED"/>
    <property type="match status" value="1"/>
</dbReference>
<protein>
    <submittedName>
        <fullName evidence="2">Archaeal ATPase</fullName>
    </submittedName>
</protein>
<gene>
    <name evidence="2" type="ORF">BULFYP32_00703</name>
</gene>
<name>A0A6N2RPQ7_BACUN</name>
<accession>A0A6N2RPQ7</accession>
<reference evidence="2" key="1">
    <citation type="submission" date="2019-11" db="EMBL/GenBank/DDBJ databases">
        <authorList>
            <person name="Feng L."/>
        </authorList>
    </citation>
    <scope>NUCLEOTIDE SEQUENCE</scope>
    <source>
        <strain evidence="2">BuniformisLFYP32</strain>
    </source>
</reference>
<dbReference type="Gene3D" id="3.40.50.300">
    <property type="entry name" value="P-loop containing nucleotide triphosphate hydrolases"/>
    <property type="match status" value="1"/>
</dbReference>
<dbReference type="Pfam" id="PF01637">
    <property type="entry name" value="ATPase_2"/>
    <property type="match status" value="1"/>
</dbReference>
<dbReference type="EMBL" id="CACRTC010000010">
    <property type="protein sequence ID" value="VYS81570.1"/>
    <property type="molecule type" value="Genomic_DNA"/>
</dbReference>
<sequence>MSCINFNEISSLITKWLQNSSIESLQFTDSKLVEKAIGIVLYPHQDNEDSLFLQLCALNFLNAVIKTEAFKNKLSNDLIKSNAARLIKTVDVLKNDEISYYYSKEEYCLYIKLGSIVFSFHHVPLTTDVLKASFAPLIKWPGIRLQRIAQPLLNYALSMNNEIETTPMDINDVIIDEVVDSSSVNGFNSEKIFNNENNATEDNGIVSVSAQRKNVLTAIEKNTIKQRVLSTIDSYCSPDSEGWYALVEIAPKLKNNGIDYTEYGFKKLTLFLEAVFENSMQRRNEGTMVYLKFPLNNSQANSNSQCILKKVDNNQDCYDILSGVQVGDNVEINSFGNIKAGIISVLNKHFVQLELKGGRSIRIKCDSIDSIESAFLFNNLIDLSFANDIIKNVLLSEGLYTSSLIRTNATITMAESRRIWLVTDDGKNTSCSKVSLIGINKENLIKGQRVFAFPFKGEKAYCVLMEMTYYELFECFKKLISQKKDNSKDIQRAQIFSLLRFILENTNAPENQTKIKQLKKQLKSSISSPSLSLDSYADDDTSDTIASVITSTNNQEDDSAEVQAANNNIEEMIDKEPNKRKSETSNVEIYKPESTSLEGPKVIGYINLDEIRDPKKKNKNASEEEKTKDTVMVGSKSEMLPSMGKILRMGPMYGWISQNDQEDNLYFNTTELVSYAGIIEAPCVGDEVIFTLGQNARGSMAVCIHKQCARETIEELIEKTQRYDPKTCARLKKYIEDFDNLFTNTIETNENLTYYLNRIGVNIKMPFSPNDAEKLFAEKLSAEEYAKGINLLIDEVIKTDPSKSYNLFLRSFSYTKSHKMYDVSESLIKKALVVFEKQDGKTKYFKGLLNTINTLSNRIEITEKSIDNIINSIGQSSVHLPLYVKNAILNHKDFNGITPDQETIRTGLYKEEYIDEVKDYIKQNNANDLAYLTLIKLQLAFHTVGYNPMEDVLNFLLSRAKNILAIGDEKLYSEVRYLLRLYYRNRNFDTNLDYTVGLYLMTLGEYTPSDIEMYTSMRRVREVRAGYKLADLFKKAVESDVDNKLDLAMLSCSNPAIRQRILKEYESLGKNFDSIDEFPSLLKELNNRYIQYSTDPRINFMSFISYLQTSTILLNSEMNIIENDFDKIVSLVTDFNIGQKYTSILNAYKNIDQKIANITSKLSSNPTEIGYETLLPSLSLLKNNIYSKFVEIEQRVNPTITISILESVVLEDSQSSELKVEIRNSSDSARDVHINRLKAFGGDLTEANTVNIDVRLSADEEKTISIELHMCDRVFNENAAEVEFEIDYDDIFIATDQRVHETKIEGRTIRFNKETFTEIDNKFRHASGGEELEAGDSMFYGRESLIVNIQNAILNGSKNQIAIYGQKRSGKSSLLNQIIGRLESTENGSVICGKFSLQGLPDEESNPVNWILRNIAYSLLRGIRKSRIKNIDKSILELFKTESDAFTALREFIEYINTIVELQNSHFVILIDEFTYLYQLIKDGKVSEDFMRRWIALIETPDINLQTIVAAQDTLPHFMNESYASNYFNKFSKEPLSYLSREEAIQLIKDPIKNVVFLNHAEELIYEYTSGSAFFTQIFCTRLVDYLNFKKSRTVGKEEIETVANRLCTGTDRLEPSTFECLTKEADGSDFYESDNKRILKAIAEQTRAGGHVNMEDLDVDMPQEHIKEVLNNLYSRRVISKQGEDYSINVKLFVKWILNN</sequence>
<dbReference type="PANTHER" id="PTHR34301:SF8">
    <property type="entry name" value="ATPASE DOMAIN-CONTAINING PROTEIN"/>
    <property type="match status" value="1"/>
</dbReference>
<feature type="domain" description="ATPase" evidence="1">
    <location>
        <begin position="1339"/>
        <end position="1571"/>
    </location>
</feature>
<dbReference type="Gene3D" id="2.40.50.140">
    <property type="entry name" value="Nucleic acid-binding proteins"/>
    <property type="match status" value="1"/>
</dbReference>
<dbReference type="GO" id="GO:0005524">
    <property type="term" value="F:ATP binding"/>
    <property type="evidence" value="ECO:0007669"/>
    <property type="project" value="InterPro"/>
</dbReference>
<dbReference type="InterPro" id="IPR012340">
    <property type="entry name" value="NA-bd_OB-fold"/>
</dbReference>
<proteinExistence type="predicted"/>
<dbReference type="SUPFAM" id="SSF52540">
    <property type="entry name" value="P-loop containing nucleoside triphosphate hydrolases"/>
    <property type="match status" value="1"/>
</dbReference>
<evidence type="ECO:0000313" key="2">
    <source>
        <dbReference type="EMBL" id="VYS81570.1"/>
    </source>
</evidence>
<evidence type="ECO:0000259" key="1">
    <source>
        <dbReference type="Pfam" id="PF01637"/>
    </source>
</evidence>
<organism evidence="2">
    <name type="scientific">Bacteroides uniformis</name>
    <dbReference type="NCBI Taxonomy" id="820"/>
    <lineage>
        <taxon>Bacteria</taxon>
        <taxon>Pseudomonadati</taxon>
        <taxon>Bacteroidota</taxon>
        <taxon>Bacteroidia</taxon>
        <taxon>Bacteroidales</taxon>
        <taxon>Bacteroidaceae</taxon>
        <taxon>Bacteroides</taxon>
    </lineage>
</organism>